<protein>
    <submittedName>
        <fullName evidence="1">Uncharacterized protein</fullName>
    </submittedName>
</protein>
<organism evidence="1 2">
    <name type="scientific">Dolichospermum compactum NIES-806</name>
    <dbReference type="NCBI Taxonomy" id="1973481"/>
    <lineage>
        <taxon>Bacteria</taxon>
        <taxon>Bacillati</taxon>
        <taxon>Cyanobacteriota</taxon>
        <taxon>Cyanophyceae</taxon>
        <taxon>Nostocales</taxon>
        <taxon>Aphanizomenonaceae</taxon>
        <taxon>Dolichospermum</taxon>
        <taxon>Dolichospermum compactum</taxon>
    </lineage>
</organism>
<proteinExistence type="predicted"/>
<dbReference type="EMBL" id="AP018316">
    <property type="protein sequence ID" value="BAZ86743.1"/>
    <property type="molecule type" value="Genomic_DNA"/>
</dbReference>
<name>A0A1Z4V5N8_9CYAN</name>
<dbReference type="KEGG" id="dcm:NIES806_29590"/>
<dbReference type="AlphaFoldDB" id="A0A1Z4V5N8"/>
<dbReference type="RefSeq" id="WP_172891192.1">
    <property type="nucleotide sequence ID" value="NZ_AP018316.1"/>
</dbReference>
<gene>
    <name evidence="1" type="ORF">NIES806_29590</name>
</gene>
<accession>A0A1Z4V5N8</accession>
<keyword evidence="2" id="KW-1185">Reference proteome</keyword>
<evidence type="ECO:0000313" key="2">
    <source>
        <dbReference type="Proteomes" id="UP000218702"/>
    </source>
</evidence>
<dbReference type="Proteomes" id="UP000218702">
    <property type="component" value="Chromosome"/>
</dbReference>
<reference evidence="1 2" key="1">
    <citation type="submission" date="2017-06" db="EMBL/GenBank/DDBJ databases">
        <title>Genome sequencing of cyanobaciteial culture collection at National Institute for Environmental Studies (NIES).</title>
        <authorList>
            <person name="Hirose Y."/>
            <person name="Shimura Y."/>
            <person name="Fujisawa T."/>
            <person name="Nakamura Y."/>
            <person name="Kawachi M."/>
        </authorList>
    </citation>
    <scope>NUCLEOTIDE SEQUENCE [LARGE SCALE GENOMIC DNA]</scope>
    <source>
        <strain evidence="1 2">NIES-806</strain>
    </source>
</reference>
<sequence>MLTATHAGIILAPQQRYGIGELMRGVLRLINTKSTQGMQGQIEFLSNWVY</sequence>
<evidence type="ECO:0000313" key="1">
    <source>
        <dbReference type="EMBL" id="BAZ86743.1"/>
    </source>
</evidence>